<feature type="repeat" description="ANK" evidence="3">
    <location>
        <begin position="36"/>
        <end position="68"/>
    </location>
</feature>
<feature type="repeat" description="ANK" evidence="3">
    <location>
        <begin position="3"/>
        <end position="35"/>
    </location>
</feature>
<dbReference type="PROSITE" id="PS50088">
    <property type="entry name" value="ANK_REPEAT"/>
    <property type="match status" value="3"/>
</dbReference>
<dbReference type="RefSeq" id="WP_170861038.1">
    <property type="nucleotide sequence ID" value="NZ_FOEE01000005.1"/>
</dbReference>
<accession>A0A1H8SYP5</accession>
<name>A0A1H8SYP5_9ACTN</name>
<dbReference type="PANTHER" id="PTHR24189:SF50">
    <property type="entry name" value="ANKYRIN REPEAT AND SOCS BOX PROTEIN 2"/>
    <property type="match status" value="1"/>
</dbReference>
<evidence type="ECO:0000256" key="3">
    <source>
        <dbReference type="PROSITE-ProRule" id="PRU00023"/>
    </source>
</evidence>
<gene>
    <name evidence="4" type="ORF">SAMN05660991_01948</name>
</gene>
<protein>
    <submittedName>
        <fullName evidence="4">Ankyrin repeat</fullName>
    </submittedName>
</protein>
<evidence type="ECO:0000256" key="2">
    <source>
        <dbReference type="ARBA" id="ARBA00023043"/>
    </source>
</evidence>
<proteinExistence type="predicted"/>
<dbReference type="Proteomes" id="UP000198960">
    <property type="component" value="Unassembled WGS sequence"/>
</dbReference>
<evidence type="ECO:0000256" key="1">
    <source>
        <dbReference type="ARBA" id="ARBA00022737"/>
    </source>
</evidence>
<feature type="repeat" description="ANK" evidence="3">
    <location>
        <begin position="69"/>
        <end position="101"/>
    </location>
</feature>
<dbReference type="InterPro" id="IPR036770">
    <property type="entry name" value="Ankyrin_rpt-contain_sf"/>
</dbReference>
<keyword evidence="1" id="KW-0677">Repeat</keyword>
<evidence type="ECO:0000313" key="4">
    <source>
        <dbReference type="EMBL" id="SEO84059.1"/>
    </source>
</evidence>
<dbReference type="PANTHER" id="PTHR24189">
    <property type="entry name" value="MYOTROPHIN"/>
    <property type="match status" value="1"/>
</dbReference>
<organism evidence="4 5">
    <name type="scientific">Trujillonella endophytica</name>
    <dbReference type="NCBI Taxonomy" id="673521"/>
    <lineage>
        <taxon>Bacteria</taxon>
        <taxon>Bacillati</taxon>
        <taxon>Actinomycetota</taxon>
        <taxon>Actinomycetes</taxon>
        <taxon>Geodermatophilales</taxon>
        <taxon>Geodermatophilaceae</taxon>
        <taxon>Trujillonella</taxon>
    </lineage>
</organism>
<dbReference type="InterPro" id="IPR050745">
    <property type="entry name" value="Multifunctional_regulatory"/>
</dbReference>
<sequence length="245" mass="25391">MSDPDADLHAAAERGNVAAARDALRRGAQVDARSPGGRTALMTASMRSAVEVMRVLLDAGAAVDLQAALGETALITAASGRGRDSVLLLLEHGADPTIADVRDRTVLMWLVDIPFHRGGVPFQSVEPLVRAGARIDAQDVFGQTALMVAVQGDLSTAVRPAVLAELVANGADVDLPSPHGETAMFGLVRYVDDAIDLDNGRDCIQVLLDAGADPNVRNAEGRTPLGSIAPGSLAAPMLTELGFTA</sequence>
<keyword evidence="5" id="KW-1185">Reference proteome</keyword>
<dbReference type="EMBL" id="FOEE01000005">
    <property type="protein sequence ID" value="SEO84059.1"/>
    <property type="molecule type" value="Genomic_DNA"/>
</dbReference>
<dbReference type="SMART" id="SM00248">
    <property type="entry name" value="ANK"/>
    <property type="match status" value="5"/>
</dbReference>
<dbReference type="Gene3D" id="1.25.40.20">
    <property type="entry name" value="Ankyrin repeat-containing domain"/>
    <property type="match status" value="2"/>
</dbReference>
<dbReference type="PROSITE" id="PS50297">
    <property type="entry name" value="ANK_REP_REGION"/>
    <property type="match status" value="1"/>
</dbReference>
<reference evidence="5" key="1">
    <citation type="submission" date="2016-10" db="EMBL/GenBank/DDBJ databases">
        <authorList>
            <person name="Varghese N."/>
            <person name="Submissions S."/>
        </authorList>
    </citation>
    <scope>NUCLEOTIDE SEQUENCE [LARGE SCALE GENOMIC DNA]</scope>
    <source>
        <strain evidence="5">DSM 45413</strain>
    </source>
</reference>
<dbReference type="Pfam" id="PF12796">
    <property type="entry name" value="Ank_2"/>
    <property type="match status" value="2"/>
</dbReference>
<dbReference type="STRING" id="673521.SAMN05660991_01948"/>
<keyword evidence="2 3" id="KW-0040">ANK repeat</keyword>
<evidence type="ECO:0000313" key="5">
    <source>
        <dbReference type="Proteomes" id="UP000198960"/>
    </source>
</evidence>
<dbReference type="AlphaFoldDB" id="A0A1H8SYP5"/>
<dbReference type="InterPro" id="IPR002110">
    <property type="entry name" value="Ankyrin_rpt"/>
</dbReference>
<dbReference type="SUPFAM" id="SSF48403">
    <property type="entry name" value="Ankyrin repeat"/>
    <property type="match status" value="1"/>
</dbReference>